<dbReference type="InterPro" id="IPR005184">
    <property type="entry name" value="DUF306_Meta_HslJ"/>
</dbReference>
<dbReference type="eggNOG" id="COG3187">
    <property type="taxonomic scope" value="Bacteria"/>
</dbReference>
<accession>B3PJM4</accession>
<evidence type="ECO:0000259" key="1">
    <source>
        <dbReference type="Pfam" id="PF03724"/>
    </source>
</evidence>
<dbReference type="AlphaFoldDB" id="B3PJM4"/>
<proteinExistence type="predicted"/>
<dbReference type="KEGG" id="cja:CJA_0631"/>
<dbReference type="Pfam" id="PF03724">
    <property type="entry name" value="META"/>
    <property type="match status" value="1"/>
</dbReference>
<dbReference type="STRING" id="498211.CJA_0631"/>
<evidence type="ECO:0000313" key="3">
    <source>
        <dbReference type="EMBL" id="ACE85632.1"/>
    </source>
</evidence>
<sequence>MWPCSSTLTTEFLSSQHSVLLYKSRENQQLHLFIASLGNSLLTQRKETPMRIIPFMLAVLTLAGCAQQVPKSDIDALGKYHWTLVNINERPASTLEARTQLDFSNGQVSVSGLCNNIAGPATIKGSHLKIGPLRSTLKACLDNELSAHEHYFANWLPNVSHWAIRLDSESPVLTLSQDSGEYIHLRGEPTAETRYGSQGDIIFLEIQPLVVPCNHPLIPNYQCLQVREISYNEQGIKTAQGPWQHFYDSIQGYQHRSDTRVILRIKRYPIANPPADGSRFAYIHDLTVEQALVSP</sequence>
<dbReference type="PANTHER" id="PTHR35535:SF1">
    <property type="entry name" value="HEAT SHOCK PROTEIN HSLJ"/>
    <property type="match status" value="1"/>
</dbReference>
<dbReference type="Gene3D" id="2.40.128.270">
    <property type="match status" value="1"/>
</dbReference>
<gene>
    <name evidence="3" type="ordered locus">CJA_0631</name>
</gene>
<organism evidence="3 4">
    <name type="scientific">Cellvibrio japonicus (strain Ueda107)</name>
    <name type="common">Pseudomonas fluorescens subsp. cellulosa</name>
    <dbReference type="NCBI Taxonomy" id="498211"/>
    <lineage>
        <taxon>Bacteria</taxon>
        <taxon>Pseudomonadati</taxon>
        <taxon>Pseudomonadota</taxon>
        <taxon>Gammaproteobacteria</taxon>
        <taxon>Cellvibrionales</taxon>
        <taxon>Cellvibrionaceae</taxon>
        <taxon>Cellvibrio</taxon>
    </lineage>
</organism>
<evidence type="ECO:0008006" key="5">
    <source>
        <dbReference type="Google" id="ProtNLM"/>
    </source>
</evidence>
<dbReference type="InterPro" id="IPR053147">
    <property type="entry name" value="Hsp_HslJ-like"/>
</dbReference>
<name>B3PJM4_CELJU</name>
<keyword evidence="4" id="KW-1185">Reference proteome</keyword>
<dbReference type="PANTHER" id="PTHR35535">
    <property type="entry name" value="HEAT SHOCK PROTEIN HSLJ"/>
    <property type="match status" value="1"/>
</dbReference>
<evidence type="ECO:0000259" key="2">
    <source>
        <dbReference type="Pfam" id="PF14302"/>
    </source>
</evidence>
<feature type="domain" description="DUF4377" evidence="2">
    <location>
        <begin position="206"/>
        <end position="290"/>
    </location>
</feature>
<reference evidence="3 4" key="1">
    <citation type="journal article" date="2008" name="J. Bacteriol.">
        <title>Insights into plant cell wall degradation from the genome sequence of the soil bacterium Cellvibrio japonicus.</title>
        <authorList>
            <person name="Deboy R.T."/>
            <person name="Mongodin E.F."/>
            <person name="Fouts D.E."/>
            <person name="Tailford L.E."/>
            <person name="Khouri H."/>
            <person name="Emerson J.B."/>
            <person name="Mohamoud Y."/>
            <person name="Watkins K."/>
            <person name="Henrissat B."/>
            <person name="Gilbert H.J."/>
            <person name="Nelson K.E."/>
        </authorList>
    </citation>
    <scope>NUCLEOTIDE SEQUENCE [LARGE SCALE GENOMIC DNA]</scope>
    <source>
        <strain evidence="3 4">Ueda107</strain>
    </source>
</reference>
<dbReference type="HOGENOM" id="CLU_063818_0_0_6"/>
<protein>
    <recommendedName>
        <fullName evidence="5">DUF4377 domain-containing protein</fullName>
    </recommendedName>
</protein>
<dbReference type="Proteomes" id="UP000001036">
    <property type="component" value="Chromosome"/>
</dbReference>
<dbReference type="EMBL" id="CP000934">
    <property type="protein sequence ID" value="ACE85632.1"/>
    <property type="molecule type" value="Genomic_DNA"/>
</dbReference>
<dbReference type="InterPro" id="IPR025485">
    <property type="entry name" value="DUF4377"/>
</dbReference>
<evidence type="ECO:0000313" key="4">
    <source>
        <dbReference type="Proteomes" id="UP000001036"/>
    </source>
</evidence>
<feature type="domain" description="DUF306" evidence="1">
    <location>
        <begin position="79"/>
        <end position="181"/>
    </location>
</feature>
<dbReference type="Pfam" id="PF14302">
    <property type="entry name" value="DUF4377"/>
    <property type="match status" value="1"/>
</dbReference>
<dbReference type="InterPro" id="IPR038670">
    <property type="entry name" value="HslJ-like_sf"/>
</dbReference>